<sequence>MSAHNSPSLCASASTRSRVPSVRAPLGIWTKRCLPACMRSKRSPRMFCRCGSPVPATAPMLAPTITGTGVGALVTPAVEPAAPTEGAVSVGATVIRGSALQSEAAIAWFVSASMVSAMTAIAEVRDAALLLPTICTVKLVVTVTCESRESCRTAARSRSGWVVMAKPVISTSETDTFRVLARPVFLADT</sequence>
<dbReference type="EMBL" id="CAUYUJ010015010">
    <property type="protein sequence ID" value="CAK0848787.1"/>
    <property type="molecule type" value="Genomic_DNA"/>
</dbReference>
<keyword evidence="2" id="KW-1185">Reference proteome</keyword>
<gene>
    <name evidence="1" type="ORF">PCOR1329_LOCUS41650</name>
</gene>
<dbReference type="Proteomes" id="UP001189429">
    <property type="component" value="Unassembled WGS sequence"/>
</dbReference>
<evidence type="ECO:0000313" key="1">
    <source>
        <dbReference type="EMBL" id="CAK0848787.1"/>
    </source>
</evidence>
<evidence type="ECO:0000313" key="2">
    <source>
        <dbReference type="Proteomes" id="UP001189429"/>
    </source>
</evidence>
<evidence type="ECO:0008006" key="3">
    <source>
        <dbReference type="Google" id="ProtNLM"/>
    </source>
</evidence>
<organism evidence="1 2">
    <name type="scientific">Prorocentrum cordatum</name>
    <dbReference type="NCBI Taxonomy" id="2364126"/>
    <lineage>
        <taxon>Eukaryota</taxon>
        <taxon>Sar</taxon>
        <taxon>Alveolata</taxon>
        <taxon>Dinophyceae</taxon>
        <taxon>Prorocentrales</taxon>
        <taxon>Prorocentraceae</taxon>
        <taxon>Prorocentrum</taxon>
    </lineage>
</organism>
<proteinExistence type="predicted"/>
<reference evidence="1" key="1">
    <citation type="submission" date="2023-10" db="EMBL/GenBank/DDBJ databases">
        <authorList>
            <person name="Chen Y."/>
            <person name="Shah S."/>
            <person name="Dougan E. K."/>
            <person name="Thang M."/>
            <person name="Chan C."/>
        </authorList>
    </citation>
    <scope>NUCLEOTIDE SEQUENCE [LARGE SCALE GENOMIC DNA]</scope>
</reference>
<protein>
    <recommendedName>
        <fullName evidence="3">Subtilisin</fullName>
    </recommendedName>
</protein>
<accession>A0ABN9TSZ4</accession>
<name>A0ABN9TSZ4_9DINO</name>
<comment type="caution">
    <text evidence="1">The sequence shown here is derived from an EMBL/GenBank/DDBJ whole genome shotgun (WGS) entry which is preliminary data.</text>
</comment>